<dbReference type="GO" id="GO:0046872">
    <property type="term" value="F:metal ion binding"/>
    <property type="evidence" value="ECO:0007669"/>
    <property type="project" value="UniProtKB-KW"/>
</dbReference>
<dbReference type="GO" id="GO:0036222">
    <property type="term" value="F:XTP diphosphatase activity"/>
    <property type="evidence" value="ECO:0007669"/>
    <property type="project" value="UniProtKB-UniRule"/>
</dbReference>
<protein>
    <recommendedName>
        <fullName evidence="10">dITP/XTP pyrophosphatase</fullName>
        <ecNumber evidence="10">3.6.1.66</ecNumber>
    </recommendedName>
    <alternativeName>
        <fullName evidence="10">Non-canonical purine NTP pyrophosphatase</fullName>
    </alternativeName>
    <alternativeName>
        <fullName evidence="10">Non-standard purine NTP pyrophosphatase</fullName>
    </alternativeName>
    <alternativeName>
        <fullName evidence="10">Nucleoside-triphosphate diphosphatase</fullName>
    </alternativeName>
    <alternativeName>
        <fullName evidence="10">Nucleoside-triphosphate pyrophosphatase</fullName>
        <shortName evidence="10">NTPase</shortName>
    </alternativeName>
</protein>
<feature type="binding site" evidence="10">
    <location>
        <begin position="196"/>
        <end position="197"/>
    </location>
    <ligand>
        <name>substrate</name>
    </ligand>
</feature>
<evidence type="ECO:0000256" key="10">
    <source>
        <dbReference type="HAMAP-Rule" id="MF_01405"/>
    </source>
</evidence>
<feature type="binding site" evidence="10">
    <location>
        <begin position="168"/>
        <end position="171"/>
    </location>
    <ligand>
        <name>substrate</name>
    </ligand>
</feature>
<dbReference type="AlphaFoldDB" id="A0A839E3Y5"/>
<evidence type="ECO:0000313" key="12">
    <source>
        <dbReference type="EMBL" id="MBA8847389.1"/>
    </source>
</evidence>
<evidence type="ECO:0000256" key="1">
    <source>
        <dbReference type="ARBA" id="ARBA00008023"/>
    </source>
</evidence>
<dbReference type="GO" id="GO:0009117">
    <property type="term" value="P:nucleotide metabolic process"/>
    <property type="evidence" value="ECO:0007669"/>
    <property type="project" value="UniProtKB-KW"/>
</dbReference>
<keyword evidence="3 10" id="KW-0479">Metal-binding</keyword>
<dbReference type="EC" id="3.6.1.66" evidence="10"/>
<dbReference type="InterPro" id="IPR002637">
    <property type="entry name" value="RdgB/HAM1"/>
</dbReference>
<keyword evidence="4 10" id="KW-0547">Nucleotide-binding</keyword>
<gene>
    <name evidence="12" type="ORF">FHX53_000974</name>
</gene>
<dbReference type="GO" id="GO:0017111">
    <property type="term" value="F:ribonucleoside triphosphate phosphatase activity"/>
    <property type="evidence" value="ECO:0007669"/>
    <property type="project" value="InterPro"/>
</dbReference>
<dbReference type="SUPFAM" id="SSF52972">
    <property type="entry name" value="ITPase-like"/>
    <property type="match status" value="1"/>
</dbReference>
<evidence type="ECO:0000256" key="8">
    <source>
        <dbReference type="ARBA" id="ARBA00051875"/>
    </source>
</evidence>
<comment type="function">
    <text evidence="10">Pyrophosphatase that catalyzes the hydrolysis of nucleoside triphosphates to their monophosphate derivatives, with a high preference for the non-canonical purine nucleotides XTP (xanthosine triphosphate), dITP (deoxyinosine triphosphate) and ITP. Seems to function as a house-cleaning enzyme that removes non-canonical purine nucleotides from the nucleotide pool, thus preventing their incorporation into DNA/RNA and avoiding chromosomal lesions.</text>
</comment>
<dbReference type="InterPro" id="IPR020922">
    <property type="entry name" value="dITP/XTP_pyrophosphatase"/>
</dbReference>
<keyword evidence="6 10" id="KW-0460">Magnesium</keyword>
<comment type="catalytic activity">
    <reaction evidence="8 10">
        <text>dITP + H2O = dIMP + diphosphate + H(+)</text>
        <dbReference type="Rhea" id="RHEA:28342"/>
        <dbReference type="ChEBI" id="CHEBI:15377"/>
        <dbReference type="ChEBI" id="CHEBI:15378"/>
        <dbReference type="ChEBI" id="CHEBI:33019"/>
        <dbReference type="ChEBI" id="CHEBI:61194"/>
        <dbReference type="ChEBI" id="CHEBI:61382"/>
        <dbReference type="EC" id="3.6.1.66"/>
    </reaction>
</comment>
<comment type="cofactor">
    <cofactor evidence="10">
        <name>Mg(2+)</name>
        <dbReference type="ChEBI" id="CHEBI:18420"/>
    </cofactor>
    <text evidence="10">Binds 1 Mg(2+) ion per subunit.</text>
</comment>
<evidence type="ECO:0000256" key="11">
    <source>
        <dbReference type="RuleBase" id="RU003781"/>
    </source>
</evidence>
<dbReference type="HAMAP" id="MF_01405">
    <property type="entry name" value="Non_canon_purine_NTPase"/>
    <property type="match status" value="1"/>
</dbReference>
<evidence type="ECO:0000313" key="13">
    <source>
        <dbReference type="Proteomes" id="UP000585905"/>
    </source>
</evidence>
<dbReference type="Proteomes" id="UP000585905">
    <property type="component" value="Unassembled WGS sequence"/>
</dbReference>
<proteinExistence type="inferred from homology"/>
<dbReference type="EMBL" id="JACGWX010000002">
    <property type="protein sequence ID" value="MBA8847389.1"/>
    <property type="molecule type" value="Genomic_DNA"/>
</dbReference>
<evidence type="ECO:0000256" key="9">
    <source>
        <dbReference type="ARBA" id="ARBA00052017"/>
    </source>
</evidence>
<feature type="binding site" evidence="10">
    <location>
        <position position="80"/>
    </location>
    <ligand>
        <name>substrate</name>
    </ligand>
</feature>
<evidence type="ECO:0000256" key="7">
    <source>
        <dbReference type="ARBA" id="ARBA00023080"/>
    </source>
</evidence>
<feature type="active site" description="Proton acceptor" evidence="10">
    <location>
        <position position="79"/>
    </location>
</feature>
<dbReference type="PANTHER" id="PTHR11067">
    <property type="entry name" value="INOSINE TRIPHOSPHATE PYROPHOSPHATASE/HAM1 PROTEIN"/>
    <property type="match status" value="1"/>
</dbReference>
<evidence type="ECO:0000256" key="2">
    <source>
        <dbReference type="ARBA" id="ARBA00011738"/>
    </source>
</evidence>
<reference evidence="12 13" key="1">
    <citation type="submission" date="2020-07" db="EMBL/GenBank/DDBJ databases">
        <title>Sequencing the genomes of 1000 actinobacteria strains.</title>
        <authorList>
            <person name="Klenk H.-P."/>
        </authorList>
    </citation>
    <scope>NUCLEOTIDE SEQUENCE [LARGE SCALE GENOMIC DNA]</scope>
    <source>
        <strain evidence="12 13">DSM 19663</strain>
    </source>
</reference>
<dbReference type="FunFam" id="3.90.950.10:FF:000001">
    <property type="entry name" value="dITP/XTP pyrophosphatase"/>
    <property type="match status" value="1"/>
</dbReference>
<dbReference type="Gene3D" id="3.90.950.10">
    <property type="match status" value="1"/>
</dbReference>
<comment type="caution">
    <text evidence="12">The sequence shown here is derived from an EMBL/GenBank/DDBJ whole genome shotgun (WGS) entry which is preliminary data.</text>
</comment>
<dbReference type="InterPro" id="IPR029001">
    <property type="entry name" value="ITPase-like_fam"/>
</dbReference>
<keyword evidence="13" id="KW-1185">Reference proteome</keyword>
<comment type="subunit">
    <text evidence="2 10">Homodimer.</text>
</comment>
<evidence type="ECO:0000256" key="6">
    <source>
        <dbReference type="ARBA" id="ARBA00022842"/>
    </source>
</evidence>
<dbReference type="GO" id="GO:0000166">
    <property type="term" value="F:nucleotide binding"/>
    <property type="evidence" value="ECO:0007669"/>
    <property type="project" value="UniProtKB-KW"/>
</dbReference>
<dbReference type="CDD" id="cd00515">
    <property type="entry name" value="HAM1"/>
    <property type="match status" value="1"/>
</dbReference>
<dbReference type="Pfam" id="PF01725">
    <property type="entry name" value="Ham1p_like"/>
    <property type="match status" value="1"/>
</dbReference>
<dbReference type="GO" id="GO:0035870">
    <property type="term" value="F:dITP diphosphatase activity"/>
    <property type="evidence" value="ECO:0007669"/>
    <property type="project" value="UniProtKB-UniRule"/>
</dbReference>
<comment type="catalytic activity">
    <reaction evidence="9 10">
        <text>XTP + H2O = XMP + diphosphate + H(+)</text>
        <dbReference type="Rhea" id="RHEA:28610"/>
        <dbReference type="ChEBI" id="CHEBI:15377"/>
        <dbReference type="ChEBI" id="CHEBI:15378"/>
        <dbReference type="ChEBI" id="CHEBI:33019"/>
        <dbReference type="ChEBI" id="CHEBI:57464"/>
        <dbReference type="ChEBI" id="CHEBI:61314"/>
        <dbReference type="EC" id="3.6.1.66"/>
    </reaction>
</comment>
<dbReference type="GO" id="GO:0036220">
    <property type="term" value="F:ITP diphosphatase activity"/>
    <property type="evidence" value="ECO:0007669"/>
    <property type="project" value="UniProtKB-UniRule"/>
</dbReference>
<evidence type="ECO:0000256" key="3">
    <source>
        <dbReference type="ARBA" id="ARBA00022723"/>
    </source>
</evidence>
<comment type="catalytic activity">
    <reaction evidence="10">
        <text>ITP + H2O = IMP + diphosphate + H(+)</text>
        <dbReference type="Rhea" id="RHEA:29399"/>
        <dbReference type="ChEBI" id="CHEBI:15377"/>
        <dbReference type="ChEBI" id="CHEBI:15378"/>
        <dbReference type="ChEBI" id="CHEBI:33019"/>
        <dbReference type="ChEBI" id="CHEBI:58053"/>
        <dbReference type="ChEBI" id="CHEBI:61402"/>
        <dbReference type="EC" id="3.6.1.66"/>
    </reaction>
</comment>
<organism evidence="12 13">
    <name type="scientific">Microcella alkalica</name>
    <dbReference type="NCBI Taxonomy" id="355930"/>
    <lineage>
        <taxon>Bacteria</taxon>
        <taxon>Bacillati</taxon>
        <taxon>Actinomycetota</taxon>
        <taxon>Actinomycetes</taxon>
        <taxon>Micrococcales</taxon>
        <taxon>Microbacteriaceae</taxon>
        <taxon>Microcella</taxon>
    </lineage>
</organism>
<comment type="similarity">
    <text evidence="1 10 11">Belongs to the HAM1 NTPase family.</text>
</comment>
<feature type="binding site" evidence="10">
    <location>
        <position position="191"/>
    </location>
    <ligand>
        <name>substrate</name>
    </ligand>
</feature>
<dbReference type="GO" id="GO:0009146">
    <property type="term" value="P:purine nucleoside triphosphate catabolic process"/>
    <property type="evidence" value="ECO:0007669"/>
    <property type="project" value="UniProtKB-UniRule"/>
</dbReference>
<feature type="binding site" evidence="10">
    <location>
        <position position="50"/>
    </location>
    <ligand>
        <name>Mg(2+)</name>
        <dbReference type="ChEBI" id="CHEBI:18420"/>
    </ligand>
</feature>
<keyword evidence="7 10" id="KW-0546">Nucleotide metabolism</keyword>
<dbReference type="GO" id="GO:0005829">
    <property type="term" value="C:cytosol"/>
    <property type="evidence" value="ECO:0007669"/>
    <property type="project" value="TreeGrafter"/>
</dbReference>
<dbReference type="PANTHER" id="PTHR11067:SF9">
    <property type="entry name" value="INOSINE TRIPHOSPHATE PYROPHOSPHATASE"/>
    <property type="match status" value="1"/>
</dbReference>
<sequence length="214" mass="21711">MSSADAVGTGSPMRVVVATHNAHKVQELQRILGARVPGLELLAYDGPAPEEDGDSFAANALIKARAAAAHSGLPAIADDSGISVDALGGAPGIHSAYYSGTRDDAANVRHLLSELAALGSDADRTAQFACAAALVDPTETVDGAPFETVELGIWPGRVAAEAAGGGGFGYDPIFLPDGLTVTSAEITADEKNAISHRALAFAALAAVLRERAAR</sequence>
<feature type="binding site" evidence="10">
    <location>
        <begin position="19"/>
        <end position="24"/>
    </location>
    <ligand>
        <name>substrate</name>
    </ligand>
</feature>
<name>A0A839E3Y5_9MICO</name>
<keyword evidence="5 10" id="KW-0378">Hydrolase</keyword>
<evidence type="ECO:0000256" key="4">
    <source>
        <dbReference type="ARBA" id="ARBA00022741"/>
    </source>
</evidence>
<dbReference type="NCBIfam" id="TIGR00042">
    <property type="entry name" value="RdgB/HAM1 family non-canonical purine NTP pyrophosphatase"/>
    <property type="match status" value="1"/>
</dbReference>
<accession>A0A839E3Y5</accession>
<evidence type="ECO:0000256" key="5">
    <source>
        <dbReference type="ARBA" id="ARBA00022801"/>
    </source>
</evidence>
<feature type="binding site" evidence="10">
    <location>
        <position position="79"/>
    </location>
    <ligand>
        <name>Mg(2+)</name>
        <dbReference type="ChEBI" id="CHEBI:18420"/>
    </ligand>
</feature>